<gene>
    <name evidence="2" type="ORF">HXM94_00825</name>
</gene>
<dbReference type="InterPro" id="IPR002109">
    <property type="entry name" value="Glutaredoxin"/>
</dbReference>
<dbReference type="AlphaFoldDB" id="A0A930DZI6"/>
<dbReference type="PANTHER" id="PTHR34386">
    <property type="entry name" value="GLUTAREDOXIN"/>
    <property type="match status" value="1"/>
</dbReference>
<dbReference type="GO" id="GO:0045454">
    <property type="term" value="P:cell redox homeostasis"/>
    <property type="evidence" value="ECO:0007669"/>
    <property type="project" value="TreeGrafter"/>
</dbReference>
<dbReference type="SUPFAM" id="SSF52833">
    <property type="entry name" value="Thioredoxin-like"/>
    <property type="match status" value="1"/>
</dbReference>
<proteinExistence type="predicted"/>
<dbReference type="PROSITE" id="PS51354">
    <property type="entry name" value="GLUTAREDOXIN_2"/>
    <property type="match status" value="1"/>
</dbReference>
<dbReference type="InterPro" id="IPR051548">
    <property type="entry name" value="Grx-like_ET"/>
</dbReference>
<evidence type="ECO:0000313" key="2">
    <source>
        <dbReference type="EMBL" id="MBF1306318.1"/>
    </source>
</evidence>
<dbReference type="PANTHER" id="PTHR34386:SF1">
    <property type="entry name" value="GLUTAREDOXIN-LIKE PROTEIN NRDH"/>
    <property type="match status" value="1"/>
</dbReference>
<organism evidence="2 3">
    <name type="scientific">Parvimonas micra</name>
    <dbReference type="NCBI Taxonomy" id="33033"/>
    <lineage>
        <taxon>Bacteria</taxon>
        <taxon>Bacillati</taxon>
        <taxon>Bacillota</taxon>
        <taxon>Tissierellia</taxon>
        <taxon>Tissierellales</taxon>
        <taxon>Peptoniphilaceae</taxon>
        <taxon>Parvimonas</taxon>
    </lineage>
</organism>
<sequence length="82" mass="9038">MSKPIVFTNKNCRGCIMVKKLFDTNGVQYKEVNLAESPGDVAILKEKGYSSAPITLFDGEFVAGFNPDKIRAIIAKVKERGE</sequence>
<dbReference type="CDD" id="cd02976">
    <property type="entry name" value="NrdH"/>
    <property type="match status" value="1"/>
</dbReference>
<evidence type="ECO:0000313" key="3">
    <source>
        <dbReference type="Proteomes" id="UP000758611"/>
    </source>
</evidence>
<dbReference type="Proteomes" id="UP000758611">
    <property type="component" value="Unassembled WGS sequence"/>
</dbReference>
<feature type="domain" description="Glutaredoxin" evidence="1">
    <location>
        <begin position="6"/>
        <end position="62"/>
    </location>
</feature>
<accession>A0A930DZI6</accession>
<dbReference type="EMBL" id="JABZRE010000002">
    <property type="protein sequence ID" value="MBF1306318.1"/>
    <property type="molecule type" value="Genomic_DNA"/>
</dbReference>
<protein>
    <submittedName>
        <fullName evidence="2">Glutaredoxin family protein</fullName>
    </submittedName>
</protein>
<name>A0A930DZI6_9FIRM</name>
<evidence type="ECO:0000259" key="1">
    <source>
        <dbReference type="Pfam" id="PF00462"/>
    </source>
</evidence>
<dbReference type="GO" id="GO:0009055">
    <property type="term" value="F:electron transfer activity"/>
    <property type="evidence" value="ECO:0007669"/>
    <property type="project" value="TreeGrafter"/>
</dbReference>
<dbReference type="Gene3D" id="3.40.30.10">
    <property type="entry name" value="Glutaredoxin"/>
    <property type="match status" value="1"/>
</dbReference>
<dbReference type="Pfam" id="PF00462">
    <property type="entry name" value="Glutaredoxin"/>
    <property type="match status" value="1"/>
</dbReference>
<reference evidence="2" key="1">
    <citation type="submission" date="2020-04" db="EMBL/GenBank/DDBJ databases">
        <title>Deep metagenomics examines the oral microbiome during advanced dental caries in children, revealing novel taxa and co-occurrences with host molecules.</title>
        <authorList>
            <person name="Baker J.L."/>
            <person name="Morton J.T."/>
            <person name="Dinis M."/>
            <person name="Alvarez R."/>
            <person name="Tran N.C."/>
            <person name="Knight R."/>
            <person name="Edlund A."/>
        </authorList>
    </citation>
    <scope>NUCLEOTIDE SEQUENCE</scope>
    <source>
        <strain evidence="2">JCVI_23_bin.11</strain>
    </source>
</reference>
<dbReference type="InterPro" id="IPR036249">
    <property type="entry name" value="Thioredoxin-like_sf"/>
</dbReference>
<comment type="caution">
    <text evidence="2">The sequence shown here is derived from an EMBL/GenBank/DDBJ whole genome shotgun (WGS) entry which is preliminary data.</text>
</comment>
<dbReference type="RefSeq" id="WP_278476809.1">
    <property type="nucleotide sequence ID" value="NZ_JABZRE010000002.1"/>
</dbReference>